<feature type="transmembrane region" description="Helical" evidence="1">
    <location>
        <begin position="137"/>
        <end position="154"/>
    </location>
</feature>
<protein>
    <recommendedName>
        <fullName evidence="4">Transmembrane protein</fullName>
    </recommendedName>
</protein>
<dbReference type="AlphaFoldDB" id="A0A8H6XZ45"/>
<gene>
    <name evidence="2" type="ORF">MVEN_01331300</name>
</gene>
<organism evidence="2 3">
    <name type="scientific">Mycena venus</name>
    <dbReference type="NCBI Taxonomy" id="2733690"/>
    <lineage>
        <taxon>Eukaryota</taxon>
        <taxon>Fungi</taxon>
        <taxon>Dikarya</taxon>
        <taxon>Basidiomycota</taxon>
        <taxon>Agaricomycotina</taxon>
        <taxon>Agaricomycetes</taxon>
        <taxon>Agaricomycetidae</taxon>
        <taxon>Agaricales</taxon>
        <taxon>Marasmiineae</taxon>
        <taxon>Mycenaceae</taxon>
        <taxon>Mycena</taxon>
    </lineage>
</organism>
<feature type="transmembrane region" description="Helical" evidence="1">
    <location>
        <begin position="240"/>
        <end position="259"/>
    </location>
</feature>
<feature type="transmembrane region" description="Helical" evidence="1">
    <location>
        <begin position="166"/>
        <end position="193"/>
    </location>
</feature>
<feature type="transmembrane region" description="Helical" evidence="1">
    <location>
        <begin position="106"/>
        <end position="125"/>
    </location>
</feature>
<accession>A0A8H6XZ45</accession>
<name>A0A8H6XZ45_9AGAR</name>
<evidence type="ECO:0008006" key="4">
    <source>
        <dbReference type="Google" id="ProtNLM"/>
    </source>
</evidence>
<dbReference type="OrthoDB" id="2686513at2759"/>
<keyword evidence="1" id="KW-0472">Membrane</keyword>
<keyword evidence="1" id="KW-0812">Transmembrane</keyword>
<reference evidence="2" key="1">
    <citation type="submission" date="2020-05" db="EMBL/GenBank/DDBJ databases">
        <title>Mycena genomes resolve the evolution of fungal bioluminescence.</title>
        <authorList>
            <person name="Tsai I.J."/>
        </authorList>
    </citation>
    <scope>NUCLEOTIDE SEQUENCE</scope>
    <source>
        <strain evidence="2">CCC161011</strain>
    </source>
</reference>
<feature type="transmembrane region" description="Helical" evidence="1">
    <location>
        <begin position="72"/>
        <end position="94"/>
    </location>
</feature>
<evidence type="ECO:0000313" key="2">
    <source>
        <dbReference type="EMBL" id="KAF7350273.1"/>
    </source>
</evidence>
<feature type="transmembrane region" description="Helical" evidence="1">
    <location>
        <begin position="214"/>
        <end position="234"/>
    </location>
</feature>
<keyword evidence="1" id="KW-1133">Transmembrane helix</keyword>
<dbReference type="EMBL" id="JACAZI010000010">
    <property type="protein sequence ID" value="KAF7350273.1"/>
    <property type="molecule type" value="Genomic_DNA"/>
</dbReference>
<keyword evidence="3" id="KW-1185">Reference proteome</keyword>
<evidence type="ECO:0000256" key="1">
    <source>
        <dbReference type="SAM" id="Phobius"/>
    </source>
</evidence>
<sequence length="321" mass="35977">MIAILRAEPGTGAQRIILLDYGHLIGLTILYFDHLISLGTNKSIYSSRFPKNSFADTEINLLWRRRKSLSAYWFYINRYFGFFSGISVSALPFLTLSSEACKHYSFFRETVIVATQVIAGIIMVIRVYALYGRDWRILWSMLGIGGISFGRLLGGNYSLALDSIRLILIFCWLDKGLFIFDTVIFALTVYNAYRTRRSMIPSPNLYTLVVRDGAMYFGIMALSNLANIASYYFSGPILPGSLATFASCVSITMISRMILNLHEHANIGILSETTHHVVQNNIPLGSQADIPMIMTDSELHFNAQLYSVNSGVVRPVEGDQA</sequence>
<dbReference type="Proteomes" id="UP000620124">
    <property type="component" value="Unassembled WGS sequence"/>
</dbReference>
<comment type="caution">
    <text evidence="2">The sequence shown here is derived from an EMBL/GenBank/DDBJ whole genome shotgun (WGS) entry which is preliminary data.</text>
</comment>
<evidence type="ECO:0000313" key="3">
    <source>
        <dbReference type="Proteomes" id="UP000620124"/>
    </source>
</evidence>
<proteinExistence type="predicted"/>